<feature type="domain" description="BESS" evidence="2">
    <location>
        <begin position="96"/>
        <end position="135"/>
    </location>
</feature>
<organism evidence="3 4">
    <name type="scientific">Pararge aegeria aegeria</name>
    <dbReference type="NCBI Taxonomy" id="348720"/>
    <lineage>
        <taxon>Eukaryota</taxon>
        <taxon>Metazoa</taxon>
        <taxon>Ecdysozoa</taxon>
        <taxon>Arthropoda</taxon>
        <taxon>Hexapoda</taxon>
        <taxon>Insecta</taxon>
        <taxon>Pterygota</taxon>
        <taxon>Neoptera</taxon>
        <taxon>Endopterygota</taxon>
        <taxon>Lepidoptera</taxon>
        <taxon>Glossata</taxon>
        <taxon>Ditrysia</taxon>
        <taxon>Papilionoidea</taxon>
        <taxon>Nymphalidae</taxon>
        <taxon>Satyrinae</taxon>
        <taxon>Satyrini</taxon>
        <taxon>Parargina</taxon>
        <taxon>Pararge</taxon>
    </lineage>
</organism>
<dbReference type="OrthoDB" id="7442800at2759"/>
<accession>A0A8S4QXL4</accession>
<dbReference type="InterPro" id="IPR004210">
    <property type="entry name" value="BESS_motif"/>
</dbReference>
<keyword evidence="1" id="KW-0539">Nucleus</keyword>
<evidence type="ECO:0000313" key="3">
    <source>
        <dbReference type="EMBL" id="CAH2226727.1"/>
    </source>
</evidence>
<comment type="caution">
    <text evidence="3">The sequence shown here is derived from an EMBL/GenBank/DDBJ whole genome shotgun (WGS) entry which is preliminary data.</text>
</comment>
<dbReference type="Proteomes" id="UP000838756">
    <property type="component" value="Unassembled WGS sequence"/>
</dbReference>
<dbReference type="GO" id="GO:0005634">
    <property type="term" value="C:nucleus"/>
    <property type="evidence" value="ECO:0007669"/>
    <property type="project" value="UniProtKB-SubCell"/>
</dbReference>
<proteinExistence type="predicted"/>
<dbReference type="PROSITE" id="PS51031">
    <property type="entry name" value="BESS"/>
    <property type="match status" value="1"/>
</dbReference>
<reference evidence="3" key="1">
    <citation type="submission" date="2022-03" db="EMBL/GenBank/DDBJ databases">
        <authorList>
            <person name="Lindestad O."/>
        </authorList>
    </citation>
    <scope>NUCLEOTIDE SEQUENCE</scope>
</reference>
<evidence type="ECO:0000259" key="2">
    <source>
        <dbReference type="PROSITE" id="PS51031"/>
    </source>
</evidence>
<protein>
    <submittedName>
        <fullName evidence="3">Jg2707 protein</fullName>
    </submittedName>
</protein>
<sequence>MKDVQRGKRPYIYTNFLRFLDPVLNEKNIENQTVFLDEQSFEDQNETWLPPSFVDMEEAPSKKPKLDATAKDYLEITESDNDNLVSILARLVNREDDEDRAFFTSIVPSVKSLTENAKLEFKIQVMKLLKEIKMKDKSGAFIKLRDSDSD</sequence>
<dbReference type="Pfam" id="PF02944">
    <property type="entry name" value="BESS"/>
    <property type="match status" value="1"/>
</dbReference>
<name>A0A8S4QXL4_9NEOP</name>
<comment type="subcellular location">
    <subcellularLocation>
        <location evidence="1">Nucleus</location>
    </subcellularLocation>
</comment>
<dbReference type="EMBL" id="CAKXAJ010021903">
    <property type="protein sequence ID" value="CAH2226727.1"/>
    <property type="molecule type" value="Genomic_DNA"/>
</dbReference>
<evidence type="ECO:0000256" key="1">
    <source>
        <dbReference type="PROSITE-ProRule" id="PRU00371"/>
    </source>
</evidence>
<evidence type="ECO:0000313" key="4">
    <source>
        <dbReference type="Proteomes" id="UP000838756"/>
    </source>
</evidence>
<keyword evidence="4" id="KW-1185">Reference proteome</keyword>
<dbReference type="GO" id="GO:0003677">
    <property type="term" value="F:DNA binding"/>
    <property type="evidence" value="ECO:0007669"/>
    <property type="project" value="InterPro"/>
</dbReference>
<gene>
    <name evidence="3" type="primary">jg2707</name>
    <name evidence="3" type="ORF">PAEG_LOCUS7422</name>
</gene>
<dbReference type="AlphaFoldDB" id="A0A8S4QXL4"/>